<dbReference type="PANTHER" id="PTHR35985:SF1">
    <property type="entry name" value="OS07G0675200 PROTEIN"/>
    <property type="match status" value="1"/>
</dbReference>
<protein>
    <submittedName>
        <fullName evidence="1">Uncharacterized protein</fullName>
    </submittedName>
</protein>
<dbReference type="Gramene" id="rna45609">
    <property type="protein sequence ID" value="RHN39572.1"/>
    <property type="gene ID" value="gene45609"/>
</dbReference>
<proteinExistence type="predicted"/>
<dbReference type="PANTHER" id="PTHR35985">
    <property type="entry name" value="OS07G0675200 PROTEIN"/>
    <property type="match status" value="1"/>
</dbReference>
<evidence type="ECO:0000313" key="1">
    <source>
        <dbReference type="EMBL" id="RHN39572.1"/>
    </source>
</evidence>
<dbReference type="AlphaFoldDB" id="A0A396GDT5"/>
<organism evidence="1">
    <name type="scientific">Medicago truncatula</name>
    <name type="common">Barrel medic</name>
    <name type="synonym">Medicago tribuloides</name>
    <dbReference type="NCBI Taxonomy" id="3880"/>
    <lineage>
        <taxon>Eukaryota</taxon>
        <taxon>Viridiplantae</taxon>
        <taxon>Streptophyta</taxon>
        <taxon>Embryophyta</taxon>
        <taxon>Tracheophyta</taxon>
        <taxon>Spermatophyta</taxon>
        <taxon>Magnoliopsida</taxon>
        <taxon>eudicotyledons</taxon>
        <taxon>Gunneridae</taxon>
        <taxon>Pentapetalae</taxon>
        <taxon>rosids</taxon>
        <taxon>fabids</taxon>
        <taxon>Fabales</taxon>
        <taxon>Fabaceae</taxon>
        <taxon>Papilionoideae</taxon>
        <taxon>50 kb inversion clade</taxon>
        <taxon>NPAAA clade</taxon>
        <taxon>Hologalegina</taxon>
        <taxon>IRL clade</taxon>
        <taxon>Trifolieae</taxon>
        <taxon>Medicago</taxon>
    </lineage>
</organism>
<reference evidence="1" key="1">
    <citation type="journal article" date="2018" name="Nat. Plants">
        <title>Whole-genome landscape of Medicago truncatula symbiotic genes.</title>
        <authorList>
            <person name="Pecrix Y."/>
            <person name="Gamas P."/>
            <person name="Carrere S."/>
        </authorList>
    </citation>
    <scope>NUCLEOTIDE SEQUENCE</scope>
    <source>
        <tissue evidence="1">Leaves</tissue>
    </source>
</reference>
<accession>A0A396GDT5</accession>
<name>A0A396GDT5_MEDTR</name>
<gene>
    <name evidence="1" type="ORF">MtrunA17_Chr8g0345271</name>
</gene>
<dbReference type="EMBL" id="PSQE01000008">
    <property type="protein sequence ID" value="RHN39572.1"/>
    <property type="molecule type" value="Genomic_DNA"/>
</dbReference>
<sequence>MNLIMGLYTSTSILRHHCILRHHKPGYTNYRDSPQVTNNIEVYISKMVQVEVIIQSLVNERLDPNIQQKRKQGTKAAALEDVSCAGLDGTLGLKKKKKSGAKRNRMKITNNTIKHHKASPISEFKFAYTRKPVERVMHGTADAKHDRDVIGWLPEQL</sequence>
<comment type="caution">
    <text evidence="1">The sequence shown here is derived from an EMBL/GenBank/DDBJ whole genome shotgun (WGS) entry which is preliminary data.</text>
</comment>
<dbReference type="Proteomes" id="UP000265566">
    <property type="component" value="Chromosome 8"/>
</dbReference>